<comment type="subcellular location">
    <subcellularLocation>
        <location evidence="2">Endomembrane system</location>
    </subcellularLocation>
    <subcellularLocation>
        <location evidence="1">Endoplasmic reticulum</location>
    </subcellularLocation>
</comment>
<reference evidence="8" key="1">
    <citation type="journal article" date="2008" name="Nature">
        <title>The amphioxus genome and the evolution of the chordate karyotype.</title>
        <authorList>
            <consortium name="US DOE Joint Genome Institute (JGI-PGF)"/>
            <person name="Putnam N.H."/>
            <person name="Butts T."/>
            <person name="Ferrier D.E.K."/>
            <person name="Furlong R.F."/>
            <person name="Hellsten U."/>
            <person name="Kawashima T."/>
            <person name="Robinson-Rechavi M."/>
            <person name="Shoguchi E."/>
            <person name="Terry A."/>
            <person name="Yu J.-K."/>
            <person name="Benito-Gutierrez E.L."/>
            <person name="Dubchak I."/>
            <person name="Garcia-Fernandez J."/>
            <person name="Gibson-Brown J.J."/>
            <person name="Grigoriev I.V."/>
            <person name="Horton A.C."/>
            <person name="de Jong P.J."/>
            <person name="Jurka J."/>
            <person name="Kapitonov V.V."/>
            <person name="Kohara Y."/>
            <person name="Kuroki Y."/>
            <person name="Lindquist E."/>
            <person name="Lucas S."/>
            <person name="Osoegawa K."/>
            <person name="Pennacchio L.A."/>
            <person name="Salamov A.A."/>
            <person name="Satou Y."/>
            <person name="Sauka-Spengler T."/>
            <person name="Schmutz J."/>
            <person name="Shin-I T."/>
            <person name="Toyoda A."/>
            <person name="Bronner-Fraser M."/>
            <person name="Fujiyama A."/>
            <person name="Holland L.Z."/>
            <person name="Holland P.W.H."/>
            <person name="Satoh N."/>
            <person name="Rokhsar D.S."/>
        </authorList>
    </citation>
    <scope>NUCLEOTIDE SEQUENCE [LARGE SCALE GENOMIC DNA]</scope>
    <source>
        <strain evidence="8">S238N-H82</strain>
        <tissue evidence="8">Testes</tissue>
    </source>
</reference>
<sequence length="535" mass="61853">MLINKIKREHLSAEDLKKNKELLDSLSRGFFVENSCDQPCVRRESIQPPPPSPVSWDEYVTAPSGRWPHLGRPMVIKETRKSLKATVAMSEEFPIRLDRLLDVLEIIAPFKHFLKLREFVQLKLPSGFPVKIEIPVLPTITAKITFQDFQARDSDFYPESFFCISNNFKEDPNRFPDLMDTTLVDFSDMRWQRGDLSFIFNGHLRPNVSLVVLDNERKVFQRIRCEIMSSGFTSEMFCPARLAGPAHLIWSSNGREHLSAEDLKKNKELLDSLSRGFFVENSCDQPCVRRESIQPPPPSPVSWEEYVTAPSGRWPHLGRPMVVKETRKSLKATVAMSEEFPIRLDRMDTTLVDFMDMSLQRGDLSFIFNGHLRPNVSLVVLDNELKVFQRIRCEQPCVRRESIQPPPPSPVSWDEYVTAPSGRWPHLGRPMVVKETRKSLKATVAMSEEFPIRLDRLLDVLEIIAPFKHFLKLREFIQLKLPSGFPVKIEIPVLPTITAKITFQDFQARDSDFYPESFFHIPNNFKEDPNRFPDL</sequence>
<evidence type="ECO:0000256" key="3">
    <source>
        <dbReference type="ARBA" id="ARBA00022737"/>
    </source>
</evidence>
<evidence type="ECO:0000259" key="7">
    <source>
        <dbReference type="Pfam" id="PF11904"/>
    </source>
</evidence>
<evidence type="ECO:0000256" key="5">
    <source>
        <dbReference type="ARBA" id="ARBA00023043"/>
    </source>
</evidence>
<organism>
    <name type="scientific">Branchiostoma floridae</name>
    <name type="common">Florida lancelet</name>
    <name type="synonym">Amphioxus</name>
    <dbReference type="NCBI Taxonomy" id="7739"/>
    <lineage>
        <taxon>Eukaryota</taxon>
        <taxon>Metazoa</taxon>
        <taxon>Chordata</taxon>
        <taxon>Cephalochordata</taxon>
        <taxon>Leptocardii</taxon>
        <taxon>Amphioxiformes</taxon>
        <taxon>Branchiostomatidae</taxon>
        <taxon>Branchiostoma</taxon>
    </lineage>
</organism>
<accession>C3YSZ6</accession>
<feature type="domain" description="Ankyrin repeat" evidence="7">
    <location>
        <begin position="46"/>
        <end position="154"/>
    </location>
</feature>
<dbReference type="InParanoid" id="C3YSZ6"/>
<dbReference type="PANTHER" id="PTHR12447:SF25">
    <property type="entry name" value="ANKYRIN REPEAT DOMAIN-CONTAINING PROTEIN 13C"/>
    <property type="match status" value="1"/>
</dbReference>
<evidence type="ECO:0000256" key="2">
    <source>
        <dbReference type="ARBA" id="ARBA00004308"/>
    </source>
</evidence>
<evidence type="ECO:0000256" key="4">
    <source>
        <dbReference type="ARBA" id="ARBA00022824"/>
    </source>
</evidence>
<dbReference type="STRING" id="7739.C3YSZ6"/>
<feature type="domain" description="Ankyrin repeat" evidence="7">
    <location>
        <begin position="414"/>
        <end position="511"/>
    </location>
</feature>
<dbReference type="InterPro" id="IPR055285">
    <property type="entry name" value="ANKRD13_C"/>
</dbReference>
<keyword evidence="3" id="KW-0677">Repeat</keyword>
<feature type="domain" description="Ankyrin repeat" evidence="7">
    <location>
        <begin position="346"/>
        <end position="389"/>
    </location>
</feature>
<feature type="domain" description="Ankyrin repeat" evidence="7">
    <location>
        <begin position="179"/>
        <end position="221"/>
    </location>
</feature>
<evidence type="ECO:0000256" key="6">
    <source>
        <dbReference type="ARBA" id="ARBA00023136"/>
    </source>
</evidence>
<keyword evidence="5" id="KW-0040">ANK repeat</keyword>
<protein>
    <recommendedName>
        <fullName evidence="7">Ankyrin repeat domain-containing protein</fullName>
    </recommendedName>
</protein>
<evidence type="ECO:0000256" key="1">
    <source>
        <dbReference type="ARBA" id="ARBA00004240"/>
    </source>
</evidence>
<dbReference type="EMBL" id="GG666551">
    <property type="protein sequence ID" value="EEN56564.1"/>
    <property type="molecule type" value="Genomic_DNA"/>
</dbReference>
<keyword evidence="6" id="KW-0472">Membrane</keyword>
<evidence type="ECO:0000313" key="8">
    <source>
        <dbReference type="EMBL" id="EEN56564.1"/>
    </source>
</evidence>
<dbReference type="PANTHER" id="PTHR12447">
    <property type="entry name" value="ANKYRIN REPEAT DOMAIN-CONTAINING PROTEIN 13"/>
    <property type="match status" value="1"/>
</dbReference>
<dbReference type="Pfam" id="PF11904">
    <property type="entry name" value="ANKRD13_C"/>
    <property type="match status" value="4"/>
</dbReference>
<dbReference type="eggNOG" id="KOG0522">
    <property type="taxonomic scope" value="Eukaryota"/>
</dbReference>
<gene>
    <name evidence="8" type="ORF">BRAFLDRAFT_70071</name>
</gene>
<dbReference type="InterPro" id="IPR021832">
    <property type="entry name" value="ANKRD13"/>
</dbReference>
<proteinExistence type="predicted"/>
<dbReference type="GO" id="GO:0005783">
    <property type="term" value="C:endoplasmic reticulum"/>
    <property type="evidence" value="ECO:0007669"/>
    <property type="project" value="UniProtKB-SubCell"/>
</dbReference>
<dbReference type="AlphaFoldDB" id="C3YSZ6"/>
<name>C3YSZ6_BRAFL</name>
<keyword evidence="4" id="KW-0256">Endoplasmic reticulum</keyword>